<dbReference type="EMBL" id="JBHTMK010000037">
    <property type="protein sequence ID" value="MFD1368781.1"/>
    <property type="molecule type" value="Genomic_DNA"/>
</dbReference>
<dbReference type="InterPro" id="IPR014717">
    <property type="entry name" value="Transl_elong_EF1B/ribsomal_bS6"/>
</dbReference>
<dbReference type="InterPro" id="IPR007445">
    <property type="entry name" value="PilO"/>
</dbReference>
<accession>A0ABW4AEN0</accession>
<gene>
    <name evidence="2" type="primary">pilO</name>
    <name evidence="2" type="ORF">ACFQ5G_25815</name>
</gene>
<comment type="caution">
    <text evidence="2">The sequence shown here is derived from an EMBL/GenBank/DDBJ whole genome shotgun (WGS) entry which is preliminary data.</text>
</comment>
<keyword evidence="1" id="KW-1133">Transmembrane helix</keyword>
<feature type="transmembrane region" description="Helical" evidence="1">
    <location>
        <begin position="9"/>
        <end position="29"/>
    </location>
</feature>
<protein>
    <submittedName>
        <fullName evidence="2">Type 4a pilus biogenesis protein PilO</fullName>
    </submittedName>
</protein>
<dbReference type="RefSeq" id="WP_317788392.1">
    <property type="nucleotide sequence ID" value="NZ_AP028461.1"/>
</dbReference>
<keyword evidence="1" id="KW-0812">Transmembrane</keyword>
<dbReference type="Gene3D" id="3.30.70.60">
    <property type="match status" value="1"/>
</dbReference>
<reference evidence="3" key="1">
    <citation type="journal article" date="2019" name="Int. J. Syst. Evol. Microbiol.">
        <title>The Global Catalogue of Microorganisms (GCM) 10K type strain sequencing project: providing services to taxonomists for standard genome sequencing and annotation.</title>
        <authorList>
            <consortium name="The Broad Institute Genomics Platform"/>
            <consortium name="The Broad Institute Genome Sequencing Center for Infectious Disease"/>
            <person name="Wu L."/>
            <person name="Ma J."/>
        </authorList>
    </citation>
    <scope>NUCLEOTIDE SEQUENCE [LARGE SCALE GENOMIC DNA]</scope>
    <source>
        <strain evidence="3">CCM 7526</strain>
    </source>
</reference>
<dbReference type="Pfam" id="PF04350">
    <property type="entry name" value="PilO"/>
    <property type="match status" value="1"/>
</dbReference>
<proteinExistence type="predicted"/>
<keyword evidence="1" id="KW-0472">Membrane</keyword>
<evidence type="ECO:0000256" key="1">
    <source>
        <dbReference type="SAM" id="Phobius"/>
    </source>
</evidence>
<sequence length="194" mass="21546">MTTRRVDQIWLFGGLTLVVLFVVGGWFMMVKPLYNQRDSVQADTAETQTQLITEQKRLTVLKTELKKIDQYKADLTTAQQALPPHDTTNKIPEFLKQLQSLGLKYDVEVSGYAASGEEPSTTTPAVTELPITLNIEGTVDNIMKLVKHLQTEQPRALLIENAKLVIDSETPVQSQLSLTLNAFITATDTATVKS</sequence>
<name>A0ABW4AEN0_9ACTN</name>
<evidence type="ECO:0000313" key="2">
    <source>
        <dbReference type="EMBL" id="MFD1368781.1"/>
    </source>
</evidence>
<evidence type="ECO:0000313" key="3">
    <source>
        <dbReference type="Proteomes" id="UP001597183"/>
    </source>
</evidence>
<organism evidence="2 3">
    <name type="scientific">Actinoplanes sichuanensis</name>
    <dbReference type="NCBI Taxonomy" id="512349"/>
    <lineage>
        <taxon>Bacteria</taxon>
        <taxon>Bacillati</taxon>
        <taxon>Actinomycetota</taxon>
        <taxon>Actinomycetes</taxon>
        <taxon>Micromonosporales</taxon>
        <taxon>Micromonosporaceae</taxon>
        <taxon>Actinoplanes</taxon>
    </lineage>
</organism>
<keyword evidence="3" id="KW-1185">Reference proteome</keyword>
<dbReference type="Proteomes" id="UP001597183">
    <property type="component" value="Unassembled WGS sequence"/>
</dbReference>